<name>A0ABC8SKU3_9AQUA</name>
<reference evidence="3 4" key="1">
    <citation type="submission" date="2024-02" db="EMBL/GenBank/DDBJ databases">
        <authorList>
            <person name="Vignale AGUSTIN F."/>
            <person name="Sosa J E."/>
            <person name="Modenutti C."/>
        </authorList>
    </citation>
    <scope>NUCLEOTIDE SEQUENCE [LARGE SCALE GENOMIC DNA]</scope>
</reference>
<dbReference type="EMBL" id="CAUOFW020003059">
    <property type="protein sequence ID" value="CAK9157803.1"/>
    <property type="molecule type" value="Genomic_DNA"/>
</dbReference>
<comment type="caution">
    <text evidence="3">The sequence shown here is derived from an EMBL/GenBank/DDBJ whole genome shotgun (WGS) entry which is preliminary data.</text>
</comment>
<proteinExistence type="predicted"/>
<dbReference type="Gene3D" id="6.10.280.230">
    <property type="match status" value="1"/>
</dbReference>
<sequence>MEQSQSAPIDQMRGGNISSSIAMEQTRMLAPTLVQNNDPKFQNSKFLQFVSRMSCGEITIEDNQIKLASFSSPGDWATKYQQQYSGVQTWADQFVREEMGE</sequence>
<organism evidence="3 4">
    <name type="scientific">Ilex paraguariensis</name>
    <name type="common">yerba mate</name>
    <dbReference type="NCBI Taxonomy" id="185542"/>
    <lineage>
        <taxon>Eukaryota</taxon>
        <taxon>Viridiplantae</taxon>
        <taxon>Streptophyta</taxon>
        <taxon>Embryophyta</taxon>
        <taxon>Tracheophyta</taxon>
        <taxon>Spermatophyta</taxon>
        <taxon>Magnoliopsida</taxon>
        <taxon>eudicotyledons</taxon>
        <taxon>Gunneridae</taxon>
        <taxon>Pentapetalae</taxon>
        <taxon>asterids</taxon>
        <taxon>campanulids</taxon>
        <taxon>Aquifoliales</taxon>
        <taxon>Aquifoliaceae</taxon>
        <taxon>Ilex</taxon>
    </lineage>
</organism>
<accession>A0ABC8SKU3</accession>
<keyword evidence="4" id="KW-1185">Reference proteome</keyword>
<evidence type="ECO:0000313" key="3">
    <source>
        <dbReference type="EMBL" id="CAK9157803.1"/>
    </source>
</evidence>
<protein>
    <submittedName>
        <fullName evidence="3">Uncharacterized protein</fullName>
    </submittedName>
</protein>
<keyword evidence="2" id="KW-0802">TPR repeat</keyword>
<dbReference type="PANTHER" id="PTHR10130:SF0">
    <property type="entry name" value="GH08708P"/>
    <property type="match status" value="1"/>
</dbReference>
<dbReference type="InterPro" id="IPR024111">
    <property type="entry name" value="PEX5/PEX5L"/>
</dbReference>
<evidence type="ECO:0000256" key="1">
    <source>
        <dbReference type="ARBA" id="ARBA00022737"/>
    </source>
</evidence>
<dbReference type="Proteomes" id="UP001642360">
    <property type="component" value="Unassembled WGS sequence"/>
</dbReference>
<gene>
    <name evidence="3" type="ORF">ILEXP_LOCUS26371</name>
</gene>
<keyword evidence="1" id="KW-0677">Repeat</keyword>
<dbReference type="PANTHER" id="PTHR10130">
    <property type="entry name" value="PEROXISOMAL TARGETING SIGNAL 1 RECEPTOR PEX5"/>
    <property type="match status" value="1"/>
</dbReference>
<evidence type="ECO:0000256" key="2">
    <source>
        <dbReference type="ARBA" id="ARBA00022803"/>
    </source>
</evidence>
<evidence type="ECO:0000313" key="4">
    <source>
        <dbReference type="Proteomes" id="UP001642360"/>
    </source>
</evidence>
<dbReference type="AlphaFoldDB" id="A0ABC8SKU3"/>